<evidence type="ECO:0000256" key="1">
    <source>
        <dbReference type="SAM" id="MobiDB-lite"/>
    </source>
</evidence>
<keyword evidence="2" id="KW-1133">Transmembrane helix</keyword>
<evidence type="ECO:0000313" key="3">
    <source>
        <dbReference type="EMBL" id="PZG04860.1"/>
    </source>
</evidence>
<dbReference type="Proteomes" id="UP000249304">
    <property type="component" value="Unassembled WGS sequence"/>
</dbReference>
<proteinExistence type="predicted"/>
<keyword evidence="4" id="KW-1185">Reference proteome</keyword>
<reference evidence="3 4" key="1">
    <citation type="submission" date="2018-01" db="EMBL/GenBank/DDBJ databases">
        <title>Draft genome sequence of Nonomuraea sp. KC333.</title>
        <authorList>
            <person name="Sahin N."/>
            <person name="Saygin H."/>
            <person name="Ay H."/>
        </authorList>
    </citation>
    <scope>NUCLEOTIDE SEQUENCE [LARGE SCALE GENOMIC DNA]</scope>
    <source>
        <strain evidence="3 4">KC333</strain>
    </source>
</reference>
<sequence>MPAGTLSHAVELDGVAAPAWWAVAASMLLVIGLVLTRLTRRARRRAAARARAGRVPEARKSWSAAVHVPEEDGEVRAERVEEDWESREVREAVRAVETWRPPEPADRRGSPGFPDRPRPSPGSRDLRDGPRGPARERGAAGRHGPGPPSA</sequence>
<feature type="compositionally biased region" description="Basic and acidic residues" evidence="1">
    <location>
        <begin position="68"/>
        <end position="79"/>
    </location>
</feature>
<evidence type="ECO:0000256" key="2">
    <source>
        <dbReference type="SAM" id="Phobius"/>
    </source>
</evidence>
<organism evidence="3 4">
    <name type="scientific">Nonomuraea aridisoli</name>
    <dbReference type="NCBI Taxonomy" id="2070368"/>
    <lineage>
        <taxon>Bacteria</taxon>
        <taxon>Bacillati</taxon>
        <taxon>Actinomycetota</taxon>
        <taxon>Actinomycetes</taxon>
        <taxon>Streptosporangiales</taxon>
        <taxon>Streptosporangiaceae</taxon>
        <taxon>Nonomuraea</taxon>
    </lineage>
</organism>
<comment type="caution">
    <text evidence="3">The sequence shown here is derived from an EMBL/GenBank/DDBJ whole genome shotgun (WGS) entry which is preliminary data.</text>
</comment>
<feature type="region of interest" description="Disordered" evidence="1">
    <location>
        <begin position="46"/>
        <end position="150"/>
    </location>
</feature>
<feature type="compositionally biased region" description="Basic and acidic residues" evidence="1">
    <location>
        <begin position="124"/>
        <end position="139"/>
    </location>
</feature>
<protein>
    <submittedName>
        <fullName evidence="3">Uncharacterized protein</fullName>
    </submittedName>
</protein>
<keyword evidence="2" id="KW-0472">Membrane</keyword>
<dbReference type="EMBL" id="POUD01000370">
    <property type="protein sequence ID" value="PZG04860.1"/>
    <property type="molecule type" value="Genomic_DNA"/>
</dbReference>
<evidence type="ECO:0000313" key="4">
    <source>
        <dbReference type="Proteomes" id="UP000249304"/>
    </source>
</evidence>
<name>A0A2W2DUN6_9ACTN</name>
<gene>
    <name evidence="3" type="ORF">C1J01_44115</name>
</gene>
<dbReference type="RefSeq" id="WP_111184992.1">
    <property type="nucleotide sequence ID" value="NZ_POUD01000370.1"/>
</dbReference>
<feature type="transmembrane region" description="Helical" evidence="2">
    <location>
        <begin position="20"/>
        <end position="39"/>
    </location>
</feature>
<accession>A0A2W2DUN6</accession>
<dbReference type="AlphaFoldDB" id="A0A2W2DUN6"/>
<keyword evidence="2" id="KW-0812">Transmembrane</keyword>